<evidence type="ECO:0000256" key="1">
    <source>
        <dbReference type="ARBA" id="ARBA00004167"/>
    </source>
</evidence>
<keyword evidence="6" id="KW-0472">Membrane</keyword>
<feature type="disulfide bond" evidence="10">
    <location>
        <begin position="26"/>
        <end position="38"/>
    </location>
</feature>
<evidence type="ECO:0000256" key="9">
    <source>
        <dbReference type="ARBA" id="ARBA00023180"/>
    </source>
</evidence>
<organism evidence="11">
    <name type="scientific">Arion vulgaris</name>
    <dbReference type="NCBI Taxonomy" id="1028688"/>
    <lineage>
        <taxon>Eukaryota</taxon>
        <taxon>Metazoa</taxon>
        <taxon>Spiralia</taxon>
        <taxon>Lophotrochozoa</taxon>
        <taxon>Mollusca</taxon>
        <taxon>Gastropoda</taxon>
        <taxon>Heterobranchia</taxon>
        <taxon>Euthyneura</taxon>
        <taxon>Panpulmonata</taxon>
        <taxon>Eupulmonata</taxon>
        <taxon>Stylommatophora</taxon>
        <taxon>Helicina</taxon>
        <taxon>Arionoidea</taxon>
        <taxon>Arionidae</taxon>
        <taxon>Arion</taxon>
    </lineage>
</organism>
<feature type="disulfide bond" evidence="10">
    <location>
        <begin position="33"/>
        <end position="51"/>
    </location>
</feature>
<dbReference type="PROSITE" id="PS50068">
    <property type="entry name" value="LDLRA_2"/>
    <property type="match status" value="1"/>
</dbReference>
<evidence type="ECO:0000256" key="4">
    <source>
        <dbReference type="ARBA" id="ARBA00022737"/>
    </source>
</evidence>
<keyword evidence="8" id="KW-0675">Receptor</keyword>
<dbReference type="InterPro" id="IPR051221">
    <property type="entry name" value="LDLR-related"/>
</dbReference>
<feature type="disulfide bond" evidence="10">
    <location>
        <begin position="45"/>
        <end position="60"/>
    </location>
</feature>
<evidence type="ECO:0000256" key="3">
    <source>
        <dbReference type="ARBA" id="ARBA00022729"/>
    </source>
</evidence>
<dbReference type="Pfam" id="PF00057">
    <property type="entry name" value="Ldl_recept_a"/>
    <property type="match status" value="1"/>
</dbReference>
<dbReference type="Gene3D" id="4.10.400.10">
    <property type="entry name" value="Low-density Lipoprotein Receptor"/>
    <property type="match status" value="2"/>
</dbReference>
<keyword evidence="7 10" id="KW-1015">Disulfide bond</keyword>
<accession>A0A0B7C3A8</accession>
<dbReference type="SUPFAM" id="SSF57424">
    <property type="entry name" value="LDL receptor-like module"/>
    <property type="match status" value="2"/>
</dbReference>
<protein>
    <submittedName>
        <fullName evidence="11">Uncharacterized protein</fullName>
    </submittedName>
</protein>
<dbReference type="InterPro" id="IPR023415">
    <property type="entry name" value="LDLR_class-A_CS"/>
</dbReference>
<evidence type="ECO:0000256" key="7">
    <source>
        <dbReference type="ARBA" id="ARBA00023157"/>
    </source>
</evidence>
<feature type="non-terminal residue" evidence="11">
    <location>
        <position position="1"/>
    </location>
</feature>
<evidence type="ECO:0000256" key="10">
    <source>
        <dbReference type="PROSITE-ProRule" id="PRU00124"/>
    </source>
</evidence>
<dbReference type="PROSITE" id="PS01209">
    <property type="entry name" value="LDLRA_1"/>
    <property type="match status" value="2"/>
</dbReference>
<dbReference type="GO" id="GO:0016324">
    <property type="term" value="C:apical plasma membrane"/>
    <property type="evidence" value="ECO:0007669"/>
    <property type="project" value="TreeGrafter"/>
</dbReference>
<keyword evidence="9" id="KW-0325">Glycoprotein</keyword>
<gene>
    <name evidence="11" type="primary">ORF220476</name>
</gene>
<name>A0A0B7C3A8_9EUPU</name>
<evidence type="ECO:0000256" key="8">
    <source>
        <dbReference type="ARBA" id="ARBA00023170"/>
    </source>
</evidence>
<dbReference type="InterPro" id="IPR036055">
    <property type="entry name" value="LDL_receptor-like_sf"/>
</dbReference>
<reference evidence="11" key="1">
    <citation type="submission" date="2014-12" db="EMBL/GenBank/DDBJ databases">
        <title>Insight into the proteome of Arion vulgaris.</title>
        <authorList>
            <person name="Aradska J."/>
            <person name="Bulat T."/>
            <person name="Smidak R."/>
            <person name="Sarate P."/>
            <person name="Gangsoo J."/>
            <person name="Sialana F."/>
            <person name="Bilban M."/>
            <person name="Lubec G."/>
        </authorList>
    </citation>
    <scope>NUCLEOTIDE SEQUENCE</scope>
    <source>
        <tissue evidence="11">Skin</tissue>
    </source>
</reference>
<dbReference type="PANTHER" id="PTHR22722:SF15">
    <property type="entry name" value="LOW-DENSITY LIPOPROTEIN RECEPTOR-RELATED"/>
    <property type="match status" value="1"/>
</dbReference>
<keyword evidence="3" id="KW-0732">Signal</keyword>
<dbReference type="EMBL" id="HACG01052260">
    <property type="protein sequence ID" value="CEK99131.1"/>
    <property type="molecule type" value="Transcribed_RNA"/>
</dbReference>
<proteinExistence type="predicted"/>
<dbReference type="CDD" id="cd00112">
    <property type="entry name" value="LDLa"/>
    <property type="match status" value="1"/>
</dbReference>
<sequence>TCIDRRSRCDRSTQCPDSSDEFNCTCNTVEFRCQNGQCIPQQSFCNQRPDCVDGTDEVNCPVQERCRRNEFEC</sequence>
<evidence type="ECO:0000313" key="11">
    <source>
        <dbReference type="EMBL" id="CEK99131.1"/>
    </source>
</evidence>
<dbReference type="PANTHER" id="PTHR22722">
    <property type="entry name" value="LOW-DENSITY LIPOPROTEIN RECEPTOR-RELATED PROTEIN 2-RELATED"/>
    <property type="match status" value="1"/>
</dbReference>
<feature type="non-terminal residue" evidence="11">
    <location>
        <position position="73"/>
    </location>
</feature>
<dbReference type="GO" id="GO:0042562">
    <property type="term" value="F:hormone binding"/>
    <property type="evidence" value="ECO:0007669"/>
    <property type="project" value="TreeGrafter"/>
</dbReference>
<dbReference type="AlphaFoldDB" id="A0A0B7C3A8"/>
<dbReference type="SMART" id="SM00192">
    <property type="entry name" value="LDLa"/>
    <property type="match status" value="1"/>
</dbReference>
<comment type="subcellular location">
    <subcellularLocation>
        <location evidence="1">Membrane</location>
        <topology evidence="1">Single-pass membrane protein</topology>
    </subcellularLocation>
</comment>
<dbReference type="InterPro" id="IPR002172">
    <property type="entry name" value="LDrepeatLR_classA_rpt"/>
</dbReference>
<dbReference type="GO" id="GO:0006898">
    <property type="term" value="P:receptor-mediated endocytosis"/>
    <property type="evidence" value="ECO:0007669"/>
    <property type="project" value="TreeGrafter"/>
</dbReference>
<evidence type="ECO:0000256" key="6">
    <source>
        <dbReference type="ARBA" id="ARBA00023136"/>
    </source>
</evidence>
<evidence type="ECO:0000256" key="5">
    <source>
        <dbReference type="ARBA" id="ARBA00022989"/>
    </source>
</evidence>
<keyword evidence="2" id="KW-0812">Transmembrane</keyword>
<keyword evidence="5" id="KW-1133">Transmembrane helix</keyword>
<evidence type="ECO:0000256" key="2">
    <source>
        <dbReference type="ARBA" id="ARBA00022692"/>
    </source>
</evidence>
<keyword evidence="4" id="KW-0677">Repeat</keyword>
<dbReference type="FunFam" id="4.10.400.10:FF:000034">
    <property type="entry name" value="Low-density lipoprotein receptor-related protein 2"/>
    <property type="match status" value="1"/>
</dbReference>
<dbReference type="GO" id="GO:0043235">
    <property type="term" value="C:receptor complex"/>
    <property type="evidence" value="ECO:0007669"/>
    <property type="project" value="TreeGrafter"/>
</dbReference>